<proteinExistence type="inferred from homology"/>
<dbReference type="PROSITE" id="PS00770">
    <property type="entry name" value="AA_TRANSFER_CLASS_4"/>
    <property type="match status" value="1"/>
</dbReference>
<evidence type="ECO:0000256" key="3">
    <source>
        <dbReference type="ARBA" id="ARBA00011738"/>
    </source>
</evidence>
<organism evidence="13 14">
    <name type="scientific">Shewanella eurypsychrophilus</name>
    <dbReference type="NCBI Taxonomy" id="2593656"/>
    <lineage>
        <taxon>Bacteria</taxon>
        <taxon>Pseudomonadati</taxon>
        <taxon>Pseudomonadota</taxon>
        <taxon>Gammaproteobacteria</taxon>
        <taxon>Alteromonadales</taxon>
        <taxon>Shewanellaceae</taxon>
        <taxon>Shewanella</taxon>
    </lineage>
</organism>
<dbReference type="RefSeq" id="WP_142870817.1">
    <property type="nucleotide sequence ID" value="NZ_CP045503.2"/>
</dbReference>
<comment type="cofactor">
    <cofactor evidence="1 12">
        <name>pyridoxal 5'-phosphate</name>
        <dbReference type="ChEBI" id="CHEBI:597326"/>
    </cofactor>
</comment>
<reference evidence="13" key="1">
    <citation type="submission" date="2021-07" db="EMBL/GenBank/DDBJ databases">
        <title>Shewanella sp. YLB-07 whole genome sequence.</title>
        <authorList>
            <person name="Yu L."/>
        </authorList>
    </citation>
    <scope>NUCLEOTIDE SEQUENCE</scope>
    <source>
        <strain evidence="13">YLB-08</strain>
    </source>
</reference>
<name>A0ABX6V7B3_9GAMM</name>
<evidence type="ECO:0000256" key="12">
    <source>
        <dbReference type="RuleBase" id="RU004516"/>
    </source>
</evidence>
<dbReference type="NCBIfam" id="NF004761">
    <property type="entry name" value="PRK06092.1"/>
    <property type="match status" value="1"/>
</dbReference>
<dbReference type="GO" id="GO:0008696">
    <property type="term" value="F:4-amino-4-deoxychorismate lyase activity"/>
    <property type="evidence" value="ECO:0007669"/>
    <property type="project" value="UniProtKB-EC"/>
</dbReference>
<evidence type="ECO:0000313" key="14">
    <source>
        <dbReference type="Proteomes" id="UP000316416"/>
    </source>
</evidence>
<dbReference type="InterPro" id="IPR043132">
    <property type="entry name" value="BCAT-like_C"/>
</dbReference>
<dbReference type="CDD" id="cd01559">
    <property type="entry name" value="ADCL_like"/>
    <property type="match status" value="1"/>
</dbReference>
<gene>
    <name evidence="13" type="primary">pabC</name>
    <name evidence="13" type="ORF">FM038_010005</name>
</gene>
<evidence type="ECO:0000256" key="6">
    <source>
        <dbReference type="ARBA" id="ARBA00023239"/>
    </source>
</evidence>
<dbReference type="NCBIfam" id="TIGR03461">
    <property type="entry name" value="pabC_Proteo"/>
    <property type="match status" value="1"/>
</dbReference>
<comment type="subunit">
    <text evidence="3">Homodimer.</text>
</comment>
<comment type="catalytic activity">
    <reaction evidence="9">
        <text>4-amino-4-deoxychorismate = 4-aminobenzoate + pyruvate + H(+)</text>
        <dbReference type="Rhea" id="RHEA:16201"/>
        <dbReference type="ChEBI" id="CHEBI:15361"/>
        <dbReference type="ChEBI" id="CHEBI:15378"/>
        <dbReference type="ChEBI" id="CHEBI:17836"/>
        <dbReference type="ChEBI" id="CHEBI:58406"/>
        <dbReference type="EC" id="4.1.3.38"/>
    </reaction>
</comment>
<dbReference type="PANTHER" id="PTHR42743:SF2">
    <property type="entry name" value="AMINODEOXYCHORISMATE LYASE"/>
    <property type="match status" value="1"/>
</dbReference>
<evidence type="ECO:0000256" key="8">
    <source>
        <dbReference type="ARBA" id="ARBA00035676"/>
    </source>
</evidence>
<dbReference type="InterPro" id="IPR043131">
    <property type="entry name" value="BCAT-like_N"/>
</dbReference>
<dbReference type="Pfam" id="PF01063">
    <property type="entry name" value="Aminotran_4"/>
    <property type="match status" value="1"/>
</dbReference>
<evidence type="ECO:0000256" key="5">
    <source>
        <dbReference type="ARBA" id="ARBA00022909"/>
    </source>
</evidence>
<keyword evidence="14" id="KW-1185">Reference proteome</keyword>
<evidence type="ECO:0000313" key="13">
    <source>
        <dbReference type="EMBL" id="QPG57743.1"/>
    </source>
</evidence>
<dbReference type="Gene3D" id="3.30.470.10">
    <property type="match status" value="1"/>
</dbReference>
<dbReference type="PANTHER" id="PTHR42743">
    <property type="entry name" value="AMINO-ACID AMINOTRANSFERASE"/>
    <property type="match status" value="1"/>
</dbReference>
<evidence type="ECO:0000256" key="11">
    <source>
        <dbReference type="RuleBase" id="RU004106"/>
    </source>
</evidence>
<dbReference type="InterPro" id="IPR018300">
    <property type="entry name" value="Aminotrans_IV_CS"/>
</dbReference>
<dbReference type="Proteomes" id="UP000316416">
    <property type="component" value="Chromosome"/>
</dbReference>
<keyword evidence="6 13" id="KW-0456">Lyase</keyword>
<evidence type="ECO:0000256" key="9">
    <source>
        <dbReference type="ARBA" id="ARBA00049529"/>
    </source>
</evidence>
<dbReference type="SUPFAM" id="SSF56752">
    <property type="entry name" value="D-aminoacid aminotransferase-like PLP-dependent enzymes"/>
    <property type="match status" value="1"/>
</dbReference>
<evidence type="ECO:0000256" key="1">
    <source>
        <dbReference type="ARBA" id="ARBA00001933"/>
    </source>
</evidence>
<dbReference type="InterPro" id="IPR050571">
    <property type="entry name" value="Class-IV_PLP-Dep_Aminotrnsfr"/>
</dbReference>
<comment type="pathway">
    <text evidence="7">Cofactor biosynthesis; tetrahydrofolate biosynthesis; 4-aminobenzoate from chorismate: step 2/2.</text>
</comment>
<keyword evidence="5" id="KW-0289">Folate biosynthesis</keyword>
<keyword evidence="4 12" id="KW-0663">Pyridoxal phosphate</keyword>
<accession>A0ABX6V7B3</accession>
<dbReference type="InterPro" id="IPR017824">
    <property type="entry name" value="Aminodeoxychorismate_lyase_IV"/>
</dbReference>
<dbReference type="Gene3D" id="3.20.10.10">
    <property type="entry name" value="D-amino Acid Aminotransferase, subunit A, domain 2"/>
    <property type="match status" value="1"/>
</dbReference>
<dbReference type="EMBL" id="CP045503">
    <property type="protein sequence ID" value="QPG57743.1"/>
    <property type="molecule type" value="Genomic_DNA"/>
</dbReference>
<dbReference type="EC" id="4.1.3.38" evidence="8 10"/>
<evidence type="ECO:0000256" key="2">
    <source>
        <dbReference type="ARBA" id="ARBA00009320"/>
    </source>
</evidence>
<dbReference type="InterPro" id="IPR036038">
    <property type="entry name" value="Aminotransferase-like"/>
</dbReference>
<dbReference type="InterPro" id="IPR001544">
    <property type="entry name" value="Aminotrans_IV"/>
</dbReference>
<evidence type="ECO:0000256" key="7">
    <source>
        <dbReference type="ARBA" id="ARBA00035633"/>
    </source>
</evidence>
<sequence length="271" mass="30126">MPKVWVNGERHHRLDPLDRGLAYGDGLFATMRIVNGSIAFLSEHLVRLSQGAKRLGMPWSASNQLVLQLEELAGVETRGCIKLLLSRGCGGRGYAAPEFCDVTEVVSVHGFPRHYKHWQQAGIAITTSPIRLSTQPRLAGIKHLNRLEQVLIKSEPIVEGYDDWLVLDARNDVVESSMANLFFVNGTQVVTPSMSLSGVAGIMREQMIYALIDLGFELEARPIAHSGLSQFQHAFMTNSLIGLIDINKIDDLDYAQAPFTQTLRRNLHLIL</sequence>
<comment type="similarity">
    <text evidence="2 11">Belongs to the class-IV pyridoxal-phosphate-dependent aminotransferase family.</text>
</comment>
<protein>
    <recommendedName>
        <fullName evidence="8 10">Aminodeoxychorismate lyase</fullName>
        <ecNumber evidence="8 10">4.1.3.38</ecNumber>
    </recommendedName>
</protein>
<evidence type="ECO:0000256" key="10">
    <source>
        <dbReference type="NCBIfam" id="TIGR03461"/>
    </source>
</evidence>
<evidence type="ECO:0000256" key="4">
    <source>
        <dbReference type="ARBA" id="ARBA00022898"/>
    </source>
</evidence>